<dbReference type="InterPro" id="IPR011057">
    <property type="entry name" value="Mss4-like_sf"/>
</dbReference>
<dbReference type="PROSITE" id="PS51891">
    <property type="entry name" value="CENP_V_GFA"/>
    <property type="match status" value="2"/>
</dbReference>
<dbReference type="AlphaFoldDB" id="A0A139ACP0"/>
<evidence type="ECO:0000256" key="1">
    <source>
        <dbReference type="ARBA" id="ARBA00005495"/>
    </source>
</evidence>
<dbReference type="OrthoDB" id="5422068at2759"/>
<dbReference type="GO" id="GO:0046872">
    <property type="term" value="F:metal ion binding"/>
    <property type="evidence" value="ECO:0007669"/>
    <property type="project" value="UniProtKB-KW"/>
</dbReference>
<sequence>MNDATHLTFSCLCQRVQFAISTPRSSLPITAHVCHCSICRRTHGTLFTVDAHVPSPPVWITPSSPGECTRYTATPYLKRLFCSTCGTHVLDYAVEAGDEGWYVSSATLAAVNGVKGAGAGGVFDLKTQHCTKSVSGGGAVPWWKTVGGVSLQEWNPDEDDSTPSSDAPAPHALVDGETRSGSGSVRAHCHCGGVSFFVRSPVPGVDYSPSSVLTTHARVPADTTKWLAVNCFCDQCRLAAGVLAAQWAFVPISAITVLQQGSHMALPDDLRVGTSKIYRSSPPVTRTFCGTCGATVFYHHAGWPGMVDLAVGLLDAPRELGGARADRMLEWIVEDDVDELVVEGRKYHAEWVQSVQNGLREWGAVVAKASLGQSA</sequence>
<dbReference type="OMA" id="WADSGKR"/>
<organism evidence="7 8">
    <name type="scientific">Gonapodya prolifera (strain JEL478)</name>
    <name type="common">Monoblepharis prolifera</name>
    <dbReference type="NCBI Taxonomy" id="1344416"/>
    <lineage>
        <taxon>Eukaryota</taxon>
        <taxon>Fungi</taxon>
        <taxon>Fungi incertae sedis</taxon>
        <taxon>Chytridiomycota</taxon>
        <taxon>Chytridiomycota incertae sedis</taxon>
        <taxon>Monoblepharidomycetes</taxon>
        <taxon>Monoblepharidales</taxon>
        <taxon>Gonapodyaceae</taxon>
        <taxon>Gonapodya</taxon>
    </lineage>
</organism>
<keyword evidence="3" id="KW-0862">Zinc</keyword>
<dbReference type="PANTHER" id="PTHR33337:SF31">
    <property type="entry name" value="DUF636 DOMAIN PROTEIN (AFU_ORTHOLOGUE AFUA_2G12650)"/>
    <property type="match status" value="1"/>
</dbReference>
<feature type="domain" description="CENP-V/GFA" evidence="6">
    <location>
        <begin position="181"/>
        <end position="326"/>
    </location>
</feature>
<dbReference type="Proteomes" id="UP000070544">
    <property type="component" value="Unassembled WGS sequence"/>
</dbReference>
<dbReference type="GO" id="GO:0016846">
    <property type="term" value="F:carbon-sulfur lyase activity"/>
    <property type="evidence" value="ECO:0007669"/>
    <property type="project" value="InterPro"/>
</dbReference>
<keyword evidence="8" id="KW-1185">Reference proteome</keyword>
<dbReference type="InterPro" id="IPR006913">
    <property type="entry name" value="CENP-V/GFA"/>
</dbReference>
<evidence type="ECO:0000256" key="5">
    <source>
        <dbReference type="SAM" id="MobiDB-lite"/>
    </source>
</evidence>
<proteinExistence type="inferred from homology"/>
<dbReference type="PANTHER" id="PTHR33337">
    <property type="entry name" value="GFA DOMAIN-CONTAINING PROTEIN"/>
    <property type="match status" value="1"/>
</dbReference>
<comment type="similarity">
    <text evidence="1">Belongs to the Gfa family.</text>
</comment>
<reference evidence="7 8" key="1">
    <citation type="journal article" date="2015" name="Genome Biol. Evol.">
        <title>Phylogenomic analyses indicate that early fungi evolved digesting cell walls of algal ancestors of land plants.</title>
        <authorList>
            <person name="Chang Y."/>
            <person name="Wang S."/>
            <person name="Sekimoto S."/>
            <person name="Aerts A.L."/>
            <person name="Choi C."/>
            <person name="Clum A."/>
            <person name="LaButti K.M."/>
            <person name="Lindquist E.A."/>
            <person name="Yee Ngan C."/>
            <person name="Ohm R.A."/>
            <person name="Salamov A.A."/>
            <person name="Grigoriev I.V."/>
            <person name="Spatafora J.W."/>
            <person name="Berbee M.L."/>
        </authorList>
    </citation>
    <scope>NUCLEOTIDE SEQUENCE [LARGE SCALE GENOMIC DNA]</scope>
    <source>
        <strain evidence="7 8">JEL478</strain>
    </source>
</reference>
<dbReference type="EMBL" id="KQ965768">
    <property type="protein sequence ID" value="KXS14581.1"/>
    <property type="molecule type" value="Genomic_DNA"/>
</dbReference>
<dbReference type="Pfam" id="PF04828">
    <property type="entry name" value="GFA"/>
    <property type="match status" value="2"/>
</dbReference>
<protein>
    <recommendedName>
        <fullName evidence="6">CENP-V/GFA domain-containing protein</fullName>
    </recommendedName>
</protein>
<evidence type="ECO:0000256" key="4">
    <source>
        <dbReference type="ARBA" id="ARBA00023239"/>
    </source>
</evidence>
<dbReference type="SUPFAM" id="SSF51316">
    <property type="entry name" value="Mss4-like"/>
    <property type="match status" value="2"/>
</dbReference>
<name>A0A139ACP0_GONPJ</name>
<feature type="domain" description="CENP-V/GFA" evidence="6">
    <location>
        <begin position="7"/>
        <end position="124"/>
    </location>
</feature>
<dbReference type="STRING" id="1344416.A0A139ACP0"/>
<evidence type="ECO:0000259" key="6">
    <source>
        <dbReference type="PROSITE" id="PS51891"/>
    </source>
</evidence>
<keyword evidence="4" id="KW-0456">Lyase</keyword>
<dbReference type="Gene3D" id="3.90.1590.10">
    <property type="entry name" value="glutathione-dependent formaldehyde- activating enzyme (gfa)"/>
    <property type="match status" value="2"/>
</dbReference>
<keyword evidence="2" id="KW-0479">Metal-binding</keyword>
<accession>A0A139ACP0</accession>
<evidence type="ECO:0000256" key="3">
    <source>
        <dbReference type="ARBA" id="ARBA00022833"/>
    </source>
</evidence>
<evidence type="ECO:0000313" key="8">
    <source>
        <dbReference type="Proteomes" id="UP000070544"/>
    </source>
</evidence>
<feature type="region of interest" description="Disordered" evidence="5">
    <location>
        <begin position="153"/>
        <end position="180"/>
    </location>
</feature>
<evidence type="ECO:0000313" key="7">
    <source>
        <dbReference type="EMBL" id="KXS14581.1"/>
    </source>
</evidence>
<gene>
    <name evidence="7" type="ORF">M427DRAFT_135704</name>
</gene>
<evidence type="ECO:0000256" key="2">
    <source>
        <dbReference type="ARBA" id="ARBA00022723"/>
    </source>
</evidence>